<evidence type="ECO:0000313" key="2">
    <source>
        <dbReference type="EMBL" id="QEG38094.1"/>
    </source>
</evidence>
<dbReference type="InterPro" id="IPR002686">
    <property type="entry name" value="Transposase_17"/>
</dbReference>
<dbReference type="NCBIfam" id="NF033573">
    <property type="entry name" value="transpos_IS200"/>
    <property type="match status" value="1"/>
</dbReference>
<dbReference type="GO" id="GO:0006313">
    <property type="term" value="P:DNA transposition"/>
    <property type="evidence" value="ECO:0007669"/>
    <property type="project" value="InterPro"/>
</dbReference>
<dbReference type="AlphaFoldDB" id="A0A5B9QH08"/>
<dbReference type="Proteomes" id="UP000325286">
    <property type="component" value="Chromosome"/>
</dbReference>
<sequence>MSTHQQLLYHIVFSTKNRKPFLKNDAFRESVFAYAAGISKNLGGFALNVNGYFDHMHLLVRIPAKIAVSKFIGELKANTSKHINDTSGLIYKFGWQDGFGAFTVSTSQKDKVYEYIANQMQHHLGETYKAEYIRLLEKHEVEYDPRYVWE</sequence>
<keyword evidence="3" id="KW-1185">Reference proteome</keyword>
<name>A0A5B9QH08_9BACT</name>
<dbReference type="InterPro" id="IPR036515">
    <property type="entry name" value="Transposase_17_sf"/>
</dbReference>
<dbReference type="SUPFAM" id="SSF143422">
    <property type="entry name" value="Transposase IS200-like"/>
    <property type="match status" value="1"/>
</dbReference>
<dbReference type="Pfam" id="PF01797">
    <property type="entry name" value="Y1_Tnp"/>
    <property type="match status" value="1"/>
</dbReference>
<evidence type="ECO:0000313" key="3">
    <source>
        <dbReference type="Proteomes" id="UP000325286"/>
    </source>
</evidence>
<dbReference type="PANTHER" id="PTHR33360">
    <property type="entry name" value="TRANSPOSASE FOR INSERTION SEQUENCE ELEMENT IS200"/>
    <property type="match status" value="1"/>
</dbReference>
<evidence type="ECO:0000259" key="1">
    <source>
        <dbReference type="SMART" id="SM01321"/>
    </source>
</evidence>
<dbReference type="PANTHER" id="PTHR33360:SF2">
    <property type="entry name" value="TRANSPOSASE FOR INSERTION SEQUENCE ELEMENT IS200"/>
    <property type="match status" value="1"/>
</dbReference>
<gene>
    <name evidence="2" type="ORF">UC8_00470</name>
</gene>
<dbReference type="Gene3D" id="3.30.70.1290">
    <property type="entry name" value="Transposase IS200-like"/>
    <property type="match status" value="1"/>
</dbReference>
<dbReference type="GO" id="GO:0004803">
    <property type="term" value="F:transposase activity"/>
    <property type="evidence" value="ECO:0007669"/>
    <property type="project" value="InterPro"/>
</dbReference>
<accession>A0A5B9QH08</accession>
<dbReference type="SMART" id="SM01321">
    <property type="entry name" value="Y1_Tnp"/>
    <property type="match status" value="1"/>
</dbReference>
<dbReference type="KEGG" id="rul:UC8_00470"/>
<dbReference type="EMBL" id="CP042914">
    <property type="protein sequence ID" value="QEG38094.1"/>
    <property type="molecule type" value="Genomic_DNA"/>
</dbReference>
<dbReference type="RefSeq" id="WP_068136048.1">
    <property type="nucleotide sequence ID" value="NZ_CP042914.1"/>
</dbReference>
<protein>
    <submittedName>
        <fullName evidence="2">Transposase IS200 like protein</fullName>
    </submittedName>
</protein>
<feature type="domain" description="Transposase IS200-like" evidence="1">
    <location>
        <begin position="4"/>
        <end position="119"/>
    </location>
</feature>
<organism evidence="2 3">
    <name type="scientific">Roseimaritima ulvae</name>
    <dbReference type="NCBI Taxonomy" id="980254"/>
    <lineage>
        <taxon>Bacteria</taxon>
        <taxon>Pseudomonadati</taxon>
        <taxon>Planctomycetota</taxon>
        <taxon>Planctomycetia</taxon>
        <taxon>Pirellulales</taxon>
        <taxon>Pirellulaceae</taxon>
        <taxon>Roseimaritima</taxon>
    </lineage>
</organism>
<dbReference type="GO" id="GO:0003677">
    <property type="term" value="F:DNA binding"/>
    <property type="evidence" value="ECO:0007669"/>
    <property type="project" value="InterPro"/>
</dbReference>
<proteinExistence type="predicted"/>
<reference evidence="2 3" key="1">
    <citation type="submission" date="2019-08" db="EMBL/GenBank/DDBJ databases">
        <title>Deep-cultivation of Planctomycetes and their phenomic and genomic characterization uncovers novel biology.</title>
        <authorList>
            <person name="Wiegand S."/>
            <person name="Jogler M."/>
            <person name="Boedeker C."/>
            <person name="Pinto D."/>
            <person name="Vollmers J."/>
            <person name="Rivas-Marin E."/>
            <person name="Kohn T."/>
            <person name="Peeters S.H."/>
            <person name="Heuer A."/>
            <person name="Rast P."/>
            <person name="Oberbeckmann S."/>
            <person name="Bunk B."/>
            <person name="Jeske O."/>
            <person name="Meyerdierks A."/>
            <person name="Storesund J.E."/>
            <person name="Kallscheuer N."/>
            <person name="Luecker S."/>
            <person name="Lage O.M."/>
            <person name="Pohl T."/>
            <person name="Merkel B.J."/>
            <person name="Hornburger P."/>
            <person name="Mueller R.-W."/>
            <person name="Bruemmer F."/>
            <person name="Labrenz M."/>
            <person name="Spormann A.M."/>
            <person name="Op den Camp H."/>
            <person name="Overmann J."/>
            <person name="Amann R."/>
            <person name="Jetten M.S.M."/>
            <person name="Mascher T."/>
            <person name="Medema M.H."/>
            <person name="Devos D.P."/>
            <person name="Kaster A.-K."/>
            <person name="Ovreas L."/>
            <person name="Rohde M."/>
            <person name="Galperin M.Y."/>
            <person name="Jogler C."/>
        </authorList>
    </citation>
    <scope>NUCLEOTIDE SEQUENCE [LARGE SCALE GENOMIC DNA]</scope>
    <source>
        <strain evidence="2 3">UC8</strain>
    </source>
</reference>